<feature type="transmembrane region" description="Helical" evidence="1">
    <location>
        <begin position="12"/>
        <end position="32"/>
    </location>
</feature>
<keyword evidence="1" id="KW-0812">Transmembrane</keyword>
<evidence type="ECO:0000256" key="1">
    <source>
        <dbReference type="SAM" id="Phobius"/>
    </source>
</evidence>
<evidence type="ECO:0000313" key="3">
    <source>
        <dbReference type="Proteomes" id="UP000199072"/>
    </source>
</evidence>
<dbReference type="AlphaFoldDB" id="A0A1G7EJS7"/>
<protein>
    <recommendedName>
        <fullName evidence="4">YtxH-like protein</fullName>
    </recommendedName>
</protein>
<dbReference type="EMBL" id="FNAI01000008">
    <property type="protein sequence ID" value="SDE63953.1"/>
    <property type="molecule type" value="Genomic_DNA"/>
</dbReference>
<evidence type="ECO:0000313" key="2">
    <source>
        <dbReference type="EMBL" id="SDE63953.1"/>
    </source>
</evidence>
<organism evidence="2 3">
    <name type="scientific">Mucilaginibacter pineti</name>
    <dbReference type="NCBI Taxonomy" id="1391627"/>
    <lineage>
        <taxon>Bacteria</taxon>
        <taxon>Pseudomonadati</taxon>
        <taxon>Bacteroidota</taxon>
        <taxon>Sphingobacteriia</taxon>
        <taxon>Sphingobacteriales</taxon>
        <taxon>Sphingobacteriaceae</taxon>
        <taxon>Mucilaginibacter</taxon>
    </lineage>
</organism>
<evidence type="ECO:0008006" key="4">
    <source>
        <dbReference type="Google" id="ProtNLM"/>
    </source>
</evidence>
<keyword evidence="1" id="KW-1133">Transmembrane helix</keyword>
<dbReference type="STRING" id="1391627.SAMN05216464_10861"/>
<sequence length="79" mass="8497">MKNPFEKDNHTTLIVAVSVLAVAAGAAAFLFLTDSGKDTRKSLKKQIKKIAKDAAVEAIHKKTKIAKKTVQAVADHVVK</sequence>
<gene>
    <name evidence="2" type="ORF">SAMN05216464_10861</name>
</gene>
<dbReference type="Proteomes" id="UP000199072">
    <property type="component" value="Unassembled WGS sequence"/>
</dbReference>
<name>A0A1G7EJS7_9SPHI</name>
<dbReference type="RefSeq" id="WP_091150875.1">
    <property type="nucleotide sequence ID" value="NZ_FNAI01000008.1"/>
</dbReference>
<reference evidence="2 3" key="1">
    <citation type="submission" date="2016-10" db="EMBL/GenBank/DDBJ databases">
        <authorList>
            <person name="de Groot N.N."/>
        </authorList>
    </citation>
    <scope>NUCLEOTIDE SEQUENCE [LARGE SCALE GENOMIC DNA]</scope>
    <source>
        <strain evidence="2 3">47C3B</strain>
    </source>
</reference>
<proteinExistence type="predicted"/>
<keyword evidence="3" id="KW-1185">Reference proteome</keyword>
<accession>A0A1G7EJS7</accession>
<keyword evidence="1" id="KW-0472">Membrane</keyword>